<dbReference type="EMBL" id="BAAAXZ010000047">
    <property type="protein sequence ID" value="GAA2918137.1"/>
    <property type="molecule type" value="Genomic_DNA"/>
</dbReference>
<evidence type="ECO:0000256" key="1">
    <source>
        <dbReference type="ARBA" id="ARBA00004370"/>
    </source>
</evidence>
<dbReference type="SUPFAM" id="SSF52540">
    <property type="entry name" value="P-loop containing nucleoside triphosphate hydrolases"/>
    <property type="match status" value="1"/>
</dbReference>
<dbReference type="PANTHER" id="PTHR10465:SF0">
    <property type="entry name" value="SARCALUMENIN"/>
    <property type="match status" value="1"/>
</dbReference>
<dbReference type="InterPro" id="IPR045063">
    <property type="entry name" value="Dynamin_N"/>
</dbReference>
<keyword evidence="2" id="KW-0547">Nucleotide-binding</keyword>
<keyword evidence="4" id="KW-0342">GTP-binding</keyword>
<feature type="region of interest" description="Disordered" evidence="6">
    <location>
        <begin position="483"/>
        <end position="505"/>
    </location>
</feature>
<keyword evidence="5" id="KW-0472">Membrane</keyword>
<evidence type="ECO:0000256" key="3">
    <source>
        <dbReference type="ARBA" id="ARBA00022801"/>
    </source>
</evidence>
<evidence type="ECO:0000256" key="4">
    <source>
        <dbReference type="ARBA" id="ARBA00023134"/>
    </source>
</evidence>
<evidence type="ECO:0000259" key="7">
    <source>
        <dbReference type="Pfam" id="PF00350"/>
    </source>
</evidence>
<gene>
    <name evidence="8" type="ORF">GCM10020221_12970</name>
</gene>
<evidence type="ECO:0000256" key="2">
    <source>
        <dbReference type="ARBA" id="ARBA00022741"/>
    </source>
</evidence>
<evidence type="ECO:0000256" key="5">
    <source>
        <dbReference type="ARBA" id="ARBA00023136"/>
    </source>
</evidence>
<keyword evidence="3" id="KW-0378">Hydrolase</keyword>
<comment type="caution">
    <text evidence="8">The sequence shown here is derived from an EMBL/GenBank/DDBJ whole genome shotgun (WGS) entry which is preliminary data.</text>
</comment>
<name>A0ABN3WKK1_STRTU</name>
<dbReference type="Proteomes" id="UP001501102">
    <property type="component" value="Unassembled WGS sequence"/>
</dbReference>
<protein>
    <recommendedName>
        <fullName evidence="7">Dynamin N-terminal domain-containing protein</fullName>
    </recommendedName>
</protein>
<comment type="subcellular location">
    <subcellularLocation>
        <location evidence="1">Membrane</location>
    </subcellularLocation>
</comment>
<evidence type="ECO:0000256" key="6">
    <source>
        <dbReference type="SAM" id="MobiDB-lite"/>
    </source>
</evidence>
<keyword evidence="9" id="KW-1185">Reference proteome</keyword>
<accession>A0ABN3WKK1</accession>
<dbReference type="InterPro" id="IPR027094">
    <property type="entry name" value="Mitofusin_fam"/>
</dbReference>
<dbReference type="PANTHER" id="PTHR10465">
    <property type="entry name" value="TRANSMEMBRANE GTPASE FZO1"/>
    <property type="match status" value="1"/>
</dbReference>
<sequence>MGDSSTHPGDAAVVAEALTDAAEHLDFVRRLIEELRPAPERAAAVGAALDQVRRRLADDRLHLAVIGEFSSGKSTFINGLLRMPLLPTDVLPTTAAPVVIEYGPELLFRVRLADNDRRHTVRSDGGGTKALPEDREQLASALRARCPGCDAPGELLPLLAMLTADPRVAPLVSELRVEVPADALADGLVVLDTPGANGHSEHEVIARRVMAESADSAVVLTSALAPVPLSLAAFLEDALDRAMLTRCTFLATYADRIPAAAQPDVLRAIRTRLRARLALPEAAVEAVSADAVVRGAAGEPLSSEQAAWVERFAVTESRLRDALVRQRAVAVGDSTLRLMDRAMRLVREETDARRRELEAEEAALAAARIPDLAGFLEPYRGRGLRRLTWADGRVRAGLVRECEAASARTAEDCAGLVESAASVAVLRSIVEDGVTTRLRDGLREWSEAQQRFAHDRFGQWTAAGRWEVAAAFRKEYARLGEALGRPPEAREPAPPADEPAGDESARLSPVVAAARLALSEDRWGRFGGWAVGTVVGAVVGGPVGAGVGALIGQALGGKRLAHVKSELGPRIRETVRAAFEAMRADLERSARHRRQAAETAFTAYLDAYRTSYQEVITGIAARQHERHAELEHRRAALAEVSAEADRRRSVIESRRALLAGL</sequence>
<proteinExistence type="predicted"/>
<dbReference type="RefSeq" id="WP_344961426.1">
    <property type="nucleotide sequence ID" value="NZ_BAAAXZ010000047.1"/>
</dbReference>
<evidence type="ECO:0000313" key="8">
    <source>
        <dbReference type="EMBL" id="GAA2918137.1"/>
    </source>
</evidence>
<dbReference type="Pfam" id="PF00350">
    <property type="entry name" value="Dynamin_N"/>
    <property type="match status" value="1"/>
</dbReference>
<feature type="domain" description="Dynamin N-terminal" evidence="7">
    <location>
        <begin position="63"/>
        <end position="241"/>
    </location>
</feature>
<dbReference type="Gene3D" id="3.40.50.300">
    <property type="entry name" value="P-loop containing nucleotide triphosphate hydrolases"/>
    <property type="match status" value="1"/>
</dbReference>
<dbReference type="InterPro" id="IPR027417">
    <property type="entry name" value="P-loop_NTPase"/>
</dbReference>
<organism evidence="8 9">
    <name type="scientific">Streptomyces thioluteus</name>
    <dbReference type="NCBI Taxonomy" id="66431"/>
    <lineage>
        <taxon>Bacteria</taxon>
        <taxon>Bacillati</taxon>
        <taxon>Actinomycetota</taxon>
        <taxon>Actinomycetes</taxon>
        <taxon>Kitasatosporales</taxon>
        <taxon>Streptomycetaceae</taxon>
        <taxon>Streptomyces</taxon>
    </lineage>
</organism>
<reference evidence="8 9" key="1">
    <citation type="journal article" date="2019" name="Int. J. Syst. Evol. Microbiol.">
        <title>The Global Catalogue of Microorganisms (GCM) 10K type strain sequencing project: providing services to taxonomists for standard genome sequencing and annotation.</title>
        <authorList>
            <consortium name="The Broad Institute Genomics Platform"/>
            <consortium name="The Broad Institute Genome Sequencing Center for Infectious Disease"/>
            <person name="Wu L."/>
            <person name="Ma J."/>
        </authorList>
    </citation>
    <scope>NUCLEOTIDE SEQUENCE [LARGE SCALE GENOMIC DNA]</scope>
    <source>
        <strain evidence="8 9">JCM 4087</strain>
    </source>
</reference>
<evidence type="ECO:0000313" key="9">
    <source>
        <dbReference type="Proteomes" id="UP001501102"/>
    </source>
</evidence>